<evidence type="ECO:0000313" key="2">
    <source>
        <dbReference type="EMBL" id="JAH24985.1"/>
    </source>
</evidence>
<reference evidence="2" key="1">
    <citation type="submission" date="2014-11" db="EMBL/GenBank/DDBJ databases">
        <authorList>
            <person name="Amaro Gonzalez C."/>
        </authorList>
    </citation>
    <scope>NUCLEOTIDE SEQUENCE</scope>
</reference>
<evidence type="ECO:0000256" key="1">
    <source>
        <dbReference type="SAM" id="Phobius"/>
    </source>
</evidence>
<name>A0A0E9R928_ANGAN</name>
<proteinExistence type="predicted"/>
<organism evidence="2">
    <name type="scientific">Anguilla anguilla</name>
    <name type="common">European freshwater eel</name>
    <name type="synonym">Muraena anguilla</name>
    <dbReference type="NCBI Taxonomy" id="7936"/>
    <lineage>
        <taxon>Eukaryota</taxon>
        <taxon>Metazoa</taxon>
        <taxon>Chordata</taxon>
        <taxon>Craniata</taxon>
        <taxon>Vertebrata</taxon>
        <taxon>Euteleostomi</taxon>
        <taxon>Actinopterygii</taxon>
        <taxon>Neopterygii</taxon>
        <taxon>Teleostei</taxon>
        <taxon>Anguilliformes</taxon>
        <taxon>Anguillidae</taxon>
        <taxon>Anguilla</taxon>
    </lineage>
</organism>
<reference evidence="2" key="2">
    <citation type="journal article" date="2015" name="Fish Shellfish Immunol.">
        <title>Early steps in the European eel (Anguilla anguilla)-Vibrio vulnificus interaction in the gills: Role of the RtxA13 toxin.</title>
        <authorList>
            <person name="Callol A."/>
            <person name="Pajuelo D."/>
            <person name="Ebbesson L."/>
            <person name="Teles M."/>
            <person name="MacKenzie S."/>
            <person name="Amaro C."/>
        </authorList>
    </citation>
    <scope>NUCLEOTIDE SEQUENCE</scope>
</reference>
<dbReference type="EMBL" id="GBXM01083592">
    <property type="protein sequence ID" value="JAH24985.1"/>
    <property type="molecule type" value="Transcribed_RNA"/>
</dbReference>
<keyword evidence="1" id="KW-0472">Membrane</keyword>
<accession>A0A0E9R928</accession>
<keyword evidence="1" id="KW-1133">Transmembrane helix</keyword>
<dbReference type="AlphaFoldDB" id="A0A0E9R928"/>
<protein>
    <submittedName>
        <fullName evidence="2">Uncharacterized protein</fullName>
    </submittedName>
</protein>
<keyword evidence="1" id="KW-0812">Transmembrane</keyword>
<feature type="transmembrane region" description="Helical" evidence="1">
    <location>
        <begin position="12"/>
        <end position="31"/>
    </location>
</feature>
<sequence length="92" mass="10211">MEHLASVARLAGYLPQTGLIFMLLWGVKWLVAGSPFSNMATLHPAIQTYLQSSQFVTRGIKGQTIQVWPTDHNKQYKTTSPSLQTPSIIHSS</sequence>